<dbReference type="Pfam" id="PF00370">
    <property type="entry name" value="FGGY_N"/>
    <property type="match status" value="1"/>
</dbReference>
<evidence type="ECO:0000313" key="16">
    <source>
        <dbReference type="Proteomes" id="UP000076078"/>
    </source>
</evidence>
<dbReference type="EMBL" id="LODT01000001">
    <property type="protein sequence ID" value="KYR03076.1"/>
    <property type="molecule type" value="Genomic_DNA"/>
</dbReference>
<dbReference type="UniPathway" id="UPA00618">
    <property type="reaction ID" value="UER00672"/>
</dbReference>
<accession>A0A152AA27</accession>
<dbReference type="OrthoDB" id="5422795at2759"/>
<dbReference type="Gene3D" id="3.30.420.40">
    <property type="match status" value="2"/>
</dbReference>
<dbReference type="InParanoid" id="A0A152AA27"/>
<evidence type="ECO:0000256" key="3">
    <source>
        <dbReference type="ARBA" id="ARBA00012099"/>
    </source>
</evidence>
<dbReference type="EC" id="2.7.1.30" evidence="3"/>
<evidence type="ECO:0000256" key="7">
    <source>
        <dbReference type="ARBA" id="ARBA00022798"/>
    </source>
</evidence>
<feature type="domain" description="Carbohydrate kinase FGGY C-terminal" evidence="14">
    <location>
        <begin position="285"/>
        <end position="475"/>
    </location>
</feature>
<feature type="domain" description="Carbohydrate kinase FGGY N-terminal" evidence="13">
    <location>
        <begin position="24"/>
        <end position="275"/>
    </location>
</feature>
<dbReference type="InterPro" id="IPR043129">
    <property type="entry name" value="ATPase_NBD"/>
</dbReference>
<evidence type="ECO:0000256" key="4">
    <source>
        <dbReference type="ARBA" id="ARBA00022679"/>
    </source>
</evidence>
<keyword evidence="6 12" id="KW-0418">Kinase</keyword>
<evidence type="ECO:0000256" key="6">
    <source>
        <dbReference type="ARBA" id="ARBA00022777"/>
    </source>
</evidence>
<sequence>MFKNLNRLFTIMSTNEKHFSKPFIGSLDQGTSSTRFILFDREGKIVLSHQIALKQHHPKPGWVEHDPMEIVSSMNECIDTVMKQYHSEGLGEKSDIKAIGITNQRETTVMWDTKSRVLHKAIVWCDTRTKDLVLKYTEKSKNISPTHSESFIKKKSGLPLSTYFSSLKIKWLKDNLQLDSTREDIRVGTVDSWLIWNLTGGKTFVTDVTNASRTQLMSLETRQWDRDLCEFFDVPSQWLPSIKSSSEVYGHVASGPLEGVPIAGALGDQQAAMVGQMCFEKGMAKNTYGTGCFLLYNTGSDIIYSQNGVLTTVCYQLGPKSDVVYALEGGVAVAGSGVRWLIDNLGLAGSSLEVEQLANQVEDTGGMYFVPAFSGLFAPYWRDDARGVMVGLSHHTNKCHISRAVLESTCFQTYEVLSAMQKDSGQHLKELRVDGGMAKNNLLLQIQSDILSLPVVKPTNLETTCFGAAYAAGLAVGVYNTDLVLPIDKKFTPTTNHKDNEIRINQWKKAVSKSLNWIE</sequence>
<dbReference type="NCBIfam" id="NF000756">
    <property type="entry name" value="PRK00047.1"/>
    <property type="match status" value="1"/>
</dbReference>
<evidence type="ECO:0000256" key="9">
    <source>
        <dbReference type="ARBA" id="ARBA00043149"/>
    </source>
</evidence>
<reference evidence="15 16" key="1">
    <citation type="submission" date="2015-12" db="EMBL/GenBank/DDBJ databases">
        <title>Dictyostelia acquired genes for synthesis and detection of signals that induce cell-type specialization by lateral gene transfer from prokaryotes.</title>
        <authorList>
            <person name="Gloeckner G."/>
            <person name="Schaap P."/>
        </authorList>
    </citation>
    <scope>NUCLEOTIDE SEQUENCE [LARGE SCALE GENOMIC DNA]</scope>
    <source>
        <strain evidence="15 16">TK</strain>
    </source>
</reference>
<dbReference type="InterPro" id="IPR018484">
    <property type="entry name" value="FGGY_N"/>
</dbReference>
<evidence type="ECO:0000256" key="8">
    <source>
        <dbReference type="ARBA" id="ARBA00022840"/>
    </source>
</evidence>
<evidence type="ECO:0000256" key="10">
    <source>
        <dbReference type="ARBA" id="ARBA00052101"/>
    </source>
</evidence>
<dbReference type="InterPro" id="IPR018485">
    <property type="entry name" value="FGGY_C"/>
</dbReference>
<dbReference type="GO" id="GO:0006641">
    <property type="term" value="P:triglyceride metabolic process"/>
    <property type="evidence" value="ECO:0007669"/>
    <property type="project" value="TreeGrafter"/>
</dbReference>
<dbReference type="InterPro" id="IPR042018">
    <property type="entry name" value="GK1-3_metazoan-type"/>
</dbReference>
<dbReference type="SUPFAM" id="SSF53067">
    <property type="entry name" value="Actin-like ATPase domain"/>
    <property type="match status" value="2"/>
</dbReference>
<evidence type="ECO:0000313" key="15">
    <source>
        <dbReference type="EMBL" id="KYR03076.1"/>
    </source>
</evidence>
<dbReference type="PROSITE" id="PS00933">
    <property type="entry name" value="FGGY_KINASES_1"/>
    <property type="match status" value="1"/>
</dbReference>
<evidence type="ECO:0000256" key="1">
    <source>
        <dbReference type="ARBA" id="ARBA00005190"/>
    </source>
</evidence>
<dbReference type="PROSITE" id="PS00445">
    <property type="entry name" value="FGGY_KINASES_2"/>
    <property type="match status" value="1"/>
</dbReference>
<evidence type="ECO:0000256" key="11">
    <source>
        <dbReference type="ARBA" id="ARBA00071571"/>
    </source>
</evidence>
<gene>
    <name evidence="15" type="ORF">DLAC_00569</name>
</gene>
<proteinExistence type="inferred from homology"/>
<dbReference type="GO" id="GO:0019563">
    <property type="term" value="P:glycerol catabolic process"/>
    <property type="evidence" value="ECO:0007669"/>
    <property type="project" value="UniProtKB-UniPathway"/>
</dbReference>
<dbReference type="FunCoup" id="A0A152AA27">
    <property type="interactions" value="267"/>
</dbReference>
<dbReference type="InterPro" id="IPR018483">
    <property type="entry name" value="Carb_kinase_FGGY_CS"/>
</dbReference>
<evidence type="ECO:0000259" key="13">
    <source>
        <dbReference type="Pfam" id="PF00370"/>
    </source>
</evidence>
<comment type="pathway">
    <text evidence="1">Polyol metabolism; glycerol degradation via glycerol kinase pathway; sn-glycerol 3-phosphate from glycerol: step 1/1.</text>
</comment>
<dbReference type="Pfam" id="PF02782">
    <property type="entry name" value="FGGY_C"/>
    <property type="match status" value="1"/>
</dbReference>
<keyword evidence="16" id="KW-1185">Reference proteome</keyword>
<dbReference type="FunFam" id="3.30.420.40:FF:000177">
    <property type="entry name" value="Glycerol kinase"/>
    <property type="match status" value="1"/>
</dbReference>
<dbReference type="GO" id="GO:0004370">
    <property type="term" value="F:glycerol kinase activity"/>
    <property type="evidence" value="ECO:0007669"/>
    <property type="project" value="UniProtKB-EC"/>
</dbReference>
<dbReference type="FunFam" id="3.30.420.40:FF:000007">
    <property type="entry name" value="Glycerol kinase"/>
    <property type="match status" value="1"/>
</dbReference>
<dbReference type="NCBIfam" id="TIGR01311">
    <property type="entry name" value="glycerol_kin"/>
    <property type="match status" value="1"/>
</dbReference>
<dbReference type="GO" id="GO:0005524">
    <property type="term" value="F:ATP binding"/>
    <property type="evidence" value="ECO:0007669"/>
    <property type="project" value="UniProtKB-KW"/>
</dbReference>
<dbReference type="AlphaFoldDB" id="A0A152AA27"/>
<dbReference type="PANTHER" id="PTHR10196">
    <property type="entry name" value="SUGAR KINASE"/>
    <property type="match status" value="1"/>
</dbReference>
<keyword evidence="7" id="KW-0319">Glycerol metabolism</keyword>
<evidence type="ECO:0000256" key="12">
    <source>
        <dbReference type="RuleBase" id="RU003733"/>
    </source>
</evidence>
<keyword evidence="4 12" id="KW-0808">Transferase</keyword>
<dbReference type="PIRSF" id="PIRSF000538">
    <property type="entry name" value="GlpK"/>
    <property type="match status" value="1"/>
</dbReference>
<dbReference type="STRING" id="361077.A0A152AA27"/>
<dbReference type="CDD" id="cd07792">
    <property type="entry name" value="ASKHA_NBD_FGGY_GK1-3-like"/>
    <property type="match status" value="1"/>
</dbReference>
<dbReference type="PANTHER" id="PTHR10196:SF69">
    <property type="entry name" value="GLYCEROL KINASE"/>
    <property type="match status" value="1"/>
</dbReference>
<evidence type="ECO:0000256" key="2">
    <source>
        <dbReference type="ARBA" id="ARBA00009156"/>
    </source>
</evidence>
<dbReference type="OMA" id="FMLMNIG"/>
<name>A0A152AA27_TIELA</name>
<protein>
    <recommendedName>
        <fullName evidence="11">Probable glycerol kinase</fullName>
        <ecNumber evidence="3">2.7.1.30</ecNumber>
    </recommendedName>
    <alternativeName>
        <fullName evidence="9">ATP:glycerol 3-phosphotransferase</fullName>
    </alternativeName>
</protein>
<dbReference type="GO" id="GO:0046167">
    <property type="term" value="P:glycerol-3-phosphate biosynthetic process"/>
    <property type="evidence" value="ECO:0007669"/>
    <property type="project" value="TreeGrafter"/>
</dbReference>
<dbReference type="GO" id="GO:0005739">
    <property type="term" value="C:mitochondrion"/>
    <property type="evidence" value="ECO:0007669"/>
    <property type="project" value="TreeGrafter"/>
</dbReference>
<dbReference type="Proteomes" id="UP000076078">
    <property type="component" value="Unassembled WGS sequence"/>
</dbReference>
<organism evidence="15 16">
    <name type="scientific">Tieghemostelium lacteum</name>
    <name type="common">Slime mold</name>
    <name type="synonym">Dictyostelium lacteum</name>
    <dbReference type="NCBI Taxonomy" id="361077"/>
    <lineage>
        <taxon>Eukaryota</taxon>
        <taxon>Amoebozoa</taxon>
        <taxon>Evosea</taxon>
        <taxon>Eumycetozoa</taxon>
        <taxon>Dictyostelia</taxon>
        <taxon>Dictyosteliales</taxon>
        <taxon>Raperosteliaceae</taxon>
        <taxon>Tieghemostelium</taxon>
    </lineage>
</organism>
<comment type="catalytic activity">
    <reaction evidence="10">
        <text>glycerol + ATP = sn-glycerol 3-phosphate + ADP + H(+)</text>
        <dbReference type="Rhea" id="RHEA:21644"/>
        <dbReference type="ChEBI" id="CHEBI:15378"/>
        <dbReference type="ChEBI" id="CHEBI:17754"/>
        <dbReference type="ChEBI" id="CHEBI:30616"/>
        <dbReference type="ChEBI" id="CHEBI:57597"/>
        <dbReference type="ChEBI" id="CHEBI:456216"/>
        <dbReference type="EC" id="2.7.1.30"/>
    </reaction>
</comment>
<comment type="similarity">
    <text evidence="2 12">Belongs to the FGGY kinase family.</text>
</comment>
<comment type="caution">
    <text evidence="15">The sequence shown here is derived from an EMBL/GenBank/DDBJ whole genome shotgun (WGS) entry which is preliminary data.</text>
</comment>
<evidence type="ECO:0000256" key="5">
    <source>
        <dbReference type="ARBA" id="ARBA00022741"/>
    </source>
</evidence>
<dbReference type="InterPro" id="IPR005999">
    <property type="entry name" value="Glycerol_kin"/>
</dbReference>
<keyword evidence="5" id="KW-0547">Nucleotide-binding</keyword>
<dbReference type="InterPro" id="IPR000577">
    <property type="entry name" value="Carb_kinase_FGGY"/>
</dbReference>
<evidence type="ECO:0000259" key="14">
    <source>
        <dbReference type="Pfam" id="PF02782"/>
    </source>
</evidence>
<keyword evidence="8" id="KW-0067">ATP-binding</keyword>